<dbReference type="Proteomes" id="UP000295560">
    <property type="component" value="Unassembled WGS sequence"/>
</dbReference>
<keyword evidence="3" id="KW-1185">Reference proteome</keyword>
<dbReference type="SUPFAM" id="SSF160719">
    <property type="entry name" value="gpW/gp25-like"/>
    <property type="match status" value="1"/>
</dbReference>
<evidence type="ECO:0000313" key="3">
    <source>
        <dbReference type="Proteomes" id="UP000295560"/>
    </source>
</evidence>
<feature type="domain" description="IraD/Gp25-like" evidence="1">
    <location>
        <begin position="32"/>
        <end position="119"/>
    </location>
</feature>
<protein>
    <recommendedName>
        <fullName evidence="1">IraD/Gp25-like domain-containing protein</fullName>
    </recommendedName>
</protein>
<dbReference type="EMBL" id="SMFZ01000002">
    <property type="protein sequence ID" value="TCK22868.1"/>
    <property type="molecule type" value="Genomic_DNA"/>
</dbReference>
<dbReference type="AlphaFoldDB" id="A0A4R1HLK9"/>
<dbReference type="InterPro" id="IPR007048">
    <property type="entry name" value="IraD/Gp25-like"/>
</dbReference>
<evidence type="ECO:0000313" key="2">
    <source>
        <dbReference type="EMBL" id="TCK22868.1"/>
    </source>
</evidence>
<evidence type="ECO:0000259" key="1">
    <source>
        <dbReference type="Pfam" id="PF04965"/>
    </source>
</evidence>
<dbReference type="Gene3D" id="3.10.450.40">
    <property type="match status" value="1"/>
</dbReference>
<name>A0A4R1HLK9_PSEEN</name>
<reference evidence="2 3" key="1">
    <citation type="submission" date="2019-03" db="EMBL/GenBank/DDBJ databases">
        <title>Sequencing the genomes of 1000 actinobacteria strains.</title>
        <authorList>
            <person name="Klenk H.-P."/>
        </authorList>
    </citation>
    <scope>NUCLEOTIDE SEQUENCE [LARGE SCALE GENOMIC DNA]</scope>
    <source>
        <strain evidence="2 3">DSM 44969</strain>
    </source>
</reference>
<accession>A0A4R1HLK9</accession>
<dbReference type="OrthoDB" id="9802846at2"/>
<dbReference type="RefSeq" id="WP_132432014.1">
    <property type="nucleotide sequence ID" value="NZ_SMFZ01000002.1"/>
</dbReference>
<proteinExistence type="predicted"/>
<gene>
    <name evidence="2" type="ORF">EV378_6879</name>
</gene>
<comment type="caution">
    <text evidence="2">The sequence shown here is derived from an EMBL/GenBank/DDBJ whole genome shotgun (WGS) entry which is preliminary data.</text>
</comment>
<dbReference type="Pfam" id="PF04965">
    <property type="entry name" value="GPW_gp25"/>
    <property type="match status" value="1"/>
</dbReference>
<sequence length="135" mass="14747">MTTDPIAGDLHGRGLAFPLRLGPTGALAESAGVERIEESIRMILGTRPGERVMRPTFGCELGSLAFAPNDPTTAHLARHHVETALRTWEPRIEVVRVDAAPDQVDPAVLLVVVLYRITGETVPRRLDVPFTLEHP</sequence>
<organism evidence="2 3">
    <name type="scientific">Pseudonocardia endophytica</name>
    <dbReference type="NCBI Taxonomy" id="401976"/>
    <lineage>
        <taxon>Bacteria</taxon>
        <taxon>Bacillati</taxon>
        <taxon>Actinomycetota</taxon>
        <taxon>Actinomycetes</taxon>
        <taxon>Pseudonocardiales</taxon>
        <taxon>Pseudonocardiaceae</taxon>
        <taxon>Pseudonocardia</taxon>
    </lineage>
</organism>